<accession>A0A558GGY0</accession>
<dbReference type="InterPro" id="IPR003838">
    <property type="entry name" value="ABC3_permease_C"/>
</dbReference>
<feature type="transmembrane region" description="Helical" evidence="7">
    <location>
        <begin position="857"/>
        <end position="877"/>
    </location>
</feature>
<proteinExistence type="inferred from homology"/>
<gene>
    <name evidence="10" type="ORF">FQK23_10170</name>
</gene>
<feature type="transmembrane region" description="Helical" evidence="7">
    <location>
        <begin position="297"/>
        <end position="328"/>
    </location>
</feature>
<feature type="transmembrane region" description="Helical" evidence="7">
    <location>
        <begin position="758"/>
        <end position="779"/>
    </location>
</feature>
<dbReference type="AlphaFoldDB" id="A0A558GGY0"/>
<feature type="transmembrane region" description="Helical" evidence="7">
    <location>
        <begin position="386"/>
        <end position="405"/>
    </location>
</feature>
<organism evidence="10 11">
    <name type="scientific">Corynebacterium aurimucosum</name>
    <dbReference type="NCBI Taxonomy" id="169292"/>
    <lineage>
        <taxon>Bacteria</taxon>
        <taxon>Bacillati</taxon>
        <taxon>Actinomycetota</taxon>
        <taxon>Actinomycetes</taxon>
        <taxon>Mycobacteriales</taxon>
        <taxon>Corynebacteriaceae</taxon>
        <taxon>Corynebacterium</taxon>
    </lineage>
</organism>
<dbReference type="Pfam" id="PF12704">
    <property type="entry name" value="MacB_PCD"/>
    <property type="match status" value="1"/>
</dbReference>
<evidence type="ECO:0000259" key="9">
    <source>
        <dbReference type="Pfam" id="PF12704"/>
    </source>
</evidence>
<comment type="similarity">
    <text evidence="6">Belongs to the ABC-4 integral membrane protein family.</text>
</comment>
<feature type="domain" description="MacB-like periplasmic core" evidence="9">
    <location>
        <begin position="22"/>
        <end position="177"/>
    </location>
</feature>
<evidence type="ECO:0000256" key="1">
    <source>
        <dbReference type="ARBA" id="ARBA00004651"/>
    </source>
</evidence>
<feature type="transmembrane region" description="Helical" evidence="7">
    <location>
        <begin position="811"/>
        <end position="833"/>
    </location>
</feature>
<keyword evidence="3 7" id="KW-0812">Transmembrane</keyword>
<feature type="domain" description="ABC3 transporter permease C-terminal" evidence="8">
    <location>
        <begin position="764"/>
        <end position="877"/>
    </location>
</feature>
<dbReference type="PANTHER" id="PTHR30287:SF2">
    <property type="entry name" value="BLL1001 PROTEIN"/>
    <property type="match status" value="1"/>
</dbReference>
<evidence type="ECO:0000256" key="4">
    <source>
        <dbReference type="ARBA" id="ARBA00022989"/>
    </source>
</evidence>
<feature type="transmembrane region" description="Helical" evidence="7">
    <location>
        <begin position="248"/>
        <end position="276"/>
    </location>
</feature>
<name>A0A558GGY0_9CORY</name>
<dbReference type="InterPro" id="IPR038766">
    <property type="entry name" value="Membrane_comp_ABC_pdt"/>
</dbReference>
<feature type="transmembrane region" description="Helical" evidence="7">
    <location>
        <begin position="340"/>
        <end position="365"/>
    </location>
</feature>
<dbReference type="Proteomes" id="UP000320531">
    <property type="component" value="Unassembled WGS sequence"/>
</dbReference>
<dbReference type="PANTHER" id="PTHR30287">
    <property type="entry name" value="MEMBRANE COMPONENT OF PREDICTED ABC SUPERFAMILY METABOLITE UPTAKE TRANSPORTER"/>
    <property type="match status" value="1"/>
</dbReference>
<evidence type="ECO:0000256" key="6">
    <source>
        <dbReference type="ARBA" id="ARBA00038076"/>
    </source>
</evidence>
<comment type="caution">
    <text evidence="10">The sequence shown here is derived from an EMBL/GenBank/DDBJ whole genome shotgun (WGS) entry which is preliminary data.</text>
</comment>
<dbReference type="Pfam" id="PF02687">
    <property type="entry name" value="FtsX"/>
    <property type="match status" value="1"/>
</dbReference>
<keyword evidence="4 7" id="KW-1133">Transmembrane helix</keyword>
<dbReference type="InterPro" id="IPR025857">
    <property type="entry name" value="MacB_PCD"/>
</dbReference>
<evidence type="ECO:0000313" key="10">
    <source>
        <dbReference type="EMBL" id="TVU56125.1"/>
    </source>
</evidence>
<evidence type="ECO:0000256" key="2">
    <source>
        <dbReference type="ARBA" id="ARBA00022475"/>
    </source>
</evidence>
<keyword evidence="2" id="KW-1003">Cell membrane</keyword>
<dbReference type="EMBL" id="VMTY01000041">
    <property type="protein sequence ID" value="TVU56125.1"/>
    <property type="molecule type" value="Genomic_DNA"/>
</dbReference>
<dbReference type="GO" id="GO:0005886">
    <property type="term" value="C:plasma membrane"/>
    <property type="evidence" value="ECO:0007669"/>
    <property type="project" value="UniProtKB-SubCell"/>
</dbReference>
<evidence type="ECO:0000256" key="3">
    <source>
        <dbReference type="ARBA" id="ARBA00022692"/>
    </source>
</evidence>
<evidence type="ECO:0000256" key="7">
    <source>
        <dbReference type="SAM" id="Phobius"/>
    </source>
</evidence>
<reference evidence="10 11" key="1">
    <citation type="submission" date="2019-07" db="EMBL/GenBank/DDBJ databases">
        <title>Draft genome of C. aurimucosum strain 14-2523.</title>
        <authorList>
            <person name="Pacheco L.G.C."/>
            <person name="Aguiar E.R.G.R."/>
            <person name="Navas J."/>
            <person name="Santos C.S."/>
            <person name="Rocha D.J.P.G."/>
        </authorList>
    </citation>
    <scope>NUCLEOTIDE SEQUENCE [LARGE SCALE GENOMIC DNA]</scope>
    <source>
        <strain evidence="10 11">14-2523</strain>
    </source>
</reference>
<evidence type="ECO:0000256" key="5">
    <source>
        <dbReference type="ARBA" id="ARBA00023136"/>
    </source>
</evidence>
<comment type="subcellular location">
    <subcellularLocation>
        <location evidence="1">Cell membrane</location>
        <topology evidence="1">Multi-pass membrane protein</topology>
    </subcellularLocation>
</comment>
<feature type="transmembrane region" description="Helical" evidence="7">
    <location>
        <begin position="460"/>
        <end position="482"/>
    </location>
</feature>
<feature type="transmembrane region" description="Helical" evidence="7">
    <location>
        <begin position="411"/>
        <end position="439"/>
    </location>
</feature>
<feature type="transmembrane region" description="Helical" evidence="7">
    <location>
        <begin position="20"/>
        <end position="42"/>
    </location>
</feature>
<protein>
    <submittedName>
        <fullName evidence="10">FtsX-like permease family protein</fullName>
    </submittedName>
</protein>
<evidence type="ECO:0000259" key="8">
    <source>
        <dbReference type="Pfam" id="PF02687"/>
    </source>
</evidence>
<sequence length="898" mass="97214">MSGINAATRPTRRDLKLHPWRTLAAVMLIALPVALVIGMALFDNSSGRLSAALSSPERTLQISAEHPEISYEDVPGLAADVLPGGLSVSPVTAFSSTSLIHNGKSASSWVDQFDAENPPEPAQEAVDKFNLGPNQAVLSRSTAHKLDASVGDVITVRTSALSGDHQVTVAAIAPENYDFVTSPTLNDALSDPSFQINTSWVIVGDTTLTKEDADRAREAGLEIWAPELRDTDRPDSESDSFGGILSSILFVLFFFGLYAIAGLLILFLLAPVFTLATGRNTRLYALMSSQGALPRHIMFAVMAYGLLMGLIGATIGVIVGLTVSWVWWTARYPDFAARPPFLAIGLAWLVAVAGCVIVSIVPAWLAQRGALSTAIQGAAPDRLLRFRRWMAIGPAFLLLLVLFSFSPWGGYIPTVLALFGVIAVAASAPALVFLCSLLSHRGPLALRLAGRGLTRRSMHALPTSIALVSVAFVASLFGVGIMTDSAKSTAEEKLVMPPTSALIEETTFDQPAQVSTPEERAAIEAIQQTTTARSYPFYAFPSWTTSFSLPEDDTFYELTTEFDYQCEQVDFSKPVERAVFVDNQGRRTDDSEEARQECAQELMTSFPYNPLIYQSRMVQTDSSQLELWQFDSEEDRRAAAQTLDAGGIVLPHSSHVGNNTRGTVTVKTYNRIDSPEPSGTQEADLPIVEALPTAARDVVLISQQAAEKLNMEPFYVGQALAFDEPPSESEREELRDLTASASQSQYSLSFAVSTPESFRYYLGLGMGIICLIVLTLIIANAASSMRQESTVLQSIGAHPSLMAKVAAWQTWMLATVSMLFGVIAGHLGTYFFADSSGFVFSTPPYGLRPQDYFTPDWWQFLAVLIVPLLAAALAAAVNRSDKTGPLTARDRSESRSLT</sequence>
<evidence type="ECO:0000313" key="11">
    <source>
        <dbReference type="Proteomes" id="UP000320531"/>
    </source>
</evidence>
<keyword evidence="5 7" id="KW-0472">Membrane</keyword>